<reference evidence="2 3" key="1">
    <citation type="submission" date="2011-09" db="EMBL/GenBank/DDBJ databases">
        <title>The draft genome of Methylobacterium extorquens DSM 13060.</title>
        <authorList>
            <consortium name="US DOE Joint Genome Institute (JGI-PGF)"/>
            <person name="Lucas S."/>
            <person name="Han J."/>
            <person name="Lapidus A."/>
            <person name="Cheng J.-F."/>
            <person name="Goodwin L."/>
            <person name="Pitluck S."/>
            <person name="Peters L."/>
            <person name="Land M.L."/>
            <person name="Hauser L."/>
            <person name="Koskimaki J."/>
            <person name="Halonen O."/>
            <person name="Pirttila A."/>
            <person name="Frank C."/>
            <person name="Woyke T.J."/>
        </authorList>
    </citation>
    <scope>NUCLEOTIDE SEQUENCE [LARGE SCALE GENOMIC DNA]</scope>
    <source>
        <strain evidence="2 3">DSM 13060</strain>
    </source>
</reference>
<organism evidence="2 3">
    <name type="scientific">Methylorubrum extorquens DSM 13060</name>
    <dbReference type="NCBI Taxonomy" id="882800"/>
    <lineage>
        <taxon>Bacteria</taxon>
        <taxon>Pseudomonadati</taxon>
        <taxon>Pseudomonadota</taxon>
        <taxon>Alphaproteobacteria</taxon>
        <taxon>Hyphomicrobiales</taxon>
        <taxon>Methylobacteriaceae</taxon>
        <taxon>Methylorubrum</taxon>
    </lineage>
</organism>
<dbReference type="EMBL" id="AGJK01000216">
    <property type="protein sequence ID" value="EHP90058.1"/>
    <property type="molecule type" value="Genomic_DNA"/>
</dbReference>
<evidence type="ECO:0000313" key="3">
    <source>
        <dbReference type="Proteomes" id="UP000004382"/>
    </source>
</evidence>
<comment type="caution">
    <text evidence="2">The sequence shown here is derived from an EMBL/GenBank/DDBJ whole genome shotgun (WGS) entry which is preliminary data.</text>
</comment>
<dbReference type="AlphaFoldDB" id="H1KQZ9"/>
<dbReference type="Proteomes" id="UP000004382">
    <property type="component" value="Unassembled WGS sequence"/>
</dbReference>
<sequence length="48" mass="5772">MPAVDVTNRRYWRNRIRFAAIGLDRLLTLKAEFYSPRYTTRWGGRLNV</sequence>
<accession>H1KQZ9</accession>
<evidence type="ECO:0000313" key="2">
    <source>
        <dbReference type="EMBL" id="EHP90058.1"/>
    </source>
</evidence>
<feature type="domain" description="DUF4113" evidence="1">
    <location>
        <begin position="1"/>
        <end position="42"/>
    </location>
</feature>
<dbReference type="PATRIC" id="fig|882800.3.peg.4949"/>
<dbReference type="RefSeq" id="WP_003604633.1">
    <property type="nucleotide sequence ID" value="NZ_AGJK01000216.1"/>
</dbReference>
<dbReference type="Pfam" id="PF13438">
    <property type="entry name" value="DUF4113"/>
    <property type="match status" value="1"/>
</dbReference>
<protein>
    <recommendedName>
        <fullName evidence="1">DUF4113 domain-containing protein</fullName>
    </recommendedName>
</protein>
<proteinExistence type="predicted"/>
<name>H1KQZ9_METEX</name>
<evidence type="ECO:0000259" key="1">
    <source>
        <dbReference type="Pfam" id="PF13438"/>
    </source>
</evidence>
<dbReference type="InterPro" id="IPR025188">
    <property type="entry name" value="DUF4113"/>
</dbReference>
<gene>
    <name evidence="2" type="ORF">MetexDRAFT_5062</name>
</gene>